<feature type="domain" description="Sulfotransferase" evidence="3">
    <location>
        <begin position="60"/>
        <end position="258"/>
    </location>
</feature>
<evidence type="ECO:0000256" key="2">
    <source>
        <dbReference type="ARBA" id="ARBA00022679"/>
    </source>
</evidence>
<evidence type="ECO:0000313" key="4">
    <source>
        <dbReference type="EMBL" id="TCP23789.1"/>
    </source>
</evidence>
<dbReference type="OrthoDB" id="570215at2"/>
<dbReference type="SUPFAM" id="SSF52540">
    <property type="entry name" value="P-loop containing nucleoside triphosphate hydrolases"/>
    <property type="match status" value="1"/>
</dbReference>
<organism evidence="4 5">
    <name type="scientific">Scopulibacillus darangshiensis</name>
    <dbReference type="NCBI Taxonomy" id="442528"/>
    <lineage>
        <taxon>Bacteria</taxon>
        <taxon>Bacillati</taxon>
        <taxon>Bacillota</taxon>
        <taxon>Bacilli</taxon>
        <taxon>Bacillales</taxon>
        <taxon>Sporolactobacillaceae</taxon>
        <taxon>Scopulibacillus</taxon>
    </lineage>
</organism>
<dbReference type="RefSeq" id="WP_132747193.1">
    <property type="nucleotide sequence ID" value="NZ_SLXK01000028.1"/>
</dbReference>
<dbReference type="Pfam" id="PF00685">
    <property type="entry name" value="Sulfotransfer_1"/>
    <property type="match status" value="1"/>
</dbReference>
<dbReference type="GO" id="GO:0008146">
    <property type="term" value="F:sulfotransferase activity"/>
    <property type="evidence" value="ECO:0007669"/>
    <property type="project" value="InterPro"/>
</dbReference>
<reference evidence="4 5" key="1">
    <citation type="submission" date="2019-03" db="EMBL/GenBank/DDBJ databases">
        <title>Genomic Encyclopedia of Type Strains, Phase IV (KMG-IV): sequencing the most valuable type-strain genomes for metagenomic binning, comparative biology and taxonomic classification.</title>
        <authorList>
            <person name="Goeker M."/>
        </authorList>
    </citation>
    <scope>NUCLEOTIDE SEQUENCE [LARGE SCALE GENOMIC DNA]</scope>
    <source>
        <strain evidence="4 5">DSM 19377</strain>
    </source>
</reference>
<dbReference type="Gene3D" id="3.40.50.300">
    <property type="entry name" value="P-loop containing nucleotide triphosphate hydrolases"/>
    <property type="match status" value="1"/>
</dbReference>
<gene>
    <name evidence="4" type="ORF">EV207_12812</name>
</gene>
<protein>
    <submittedName>
        <fullName evidence="4">Sulfotransferase domain-containing protein</fullName>
    </submittedName>
</protein>
<dbReference type="EMBL" id="SLXK01000028">
    <property type="protein sequence ID" value="TCP23789.1"/>
    <property type="molecule type" value="Genomic_DNA"/>
</dbReference>
<evidence type="ECO:0000259" key="3">
    <source>
        <dbReference type="Pfam" id="PF00685"/>
    </source>
</evidence>
<proteinExistence type="inferred from homology"/>
<dbReference type="AlphaFoldDB" id="A0A4R2NPN7"/>
<comment type="caution">
    <text evidence="4">The sequence shown here is derived from an EMBL/GenBank/DDBJ whole genome shotgun (WGS) entry which is preliminary data.</text>
</comment>
<dbReference type="PANTHER" id="PTHR11783">
    <property type="entry name" value="SULFOTRANSFERASE SULT"/>
    <property type="match status" value="1"/>
</dbReference>
<name>A0A4R2NPN7_9BACL</name>
<evidence type="ECO:0000313" key="5">
    <source>
        <dbReference type="Proteomes" id="UP000295416"/>
    </source>
</evidence>
<evidence type="ECO:0000256" key="1">
    <source>
        <dbReference type="ARBA" id="ARBA00005771"/>
    </source>
</evidence>
<keyword evidence="2 4" id="KW-0808">Transferase</keyword>
<sequence>MARDSRTLPKVLIVSIPKAGTNLLMQAILGIPGMIQIRTNIFQTKYSNTDELIKNGEMSVVHLPYEATLERIIKKNNIKVIFISRDLRDVAVSMVHFIVDKFNEHLLYPIFMNHLQDHDQRILAIINGIDLIRDIPDSVTINKGFVKSGVFSYPDIYQYNKSILRWLTCPLICRVKFEDLAGDPSLRYETILKIVDFLWEDLQKSGLNKQFFIKTMNENINPIKSPTFRKANIGDWKAQFNEEHKKAFKTVAGKTLIKLGYEKDSDW</sequence>
<dbReference type="InterPro" id="IPR000863">
    <property type="entry name" value="Sulfotransferase_dom"/>
</dbReference>
<keyword evidence="5" id="KW-1185">Reference proteome</keyword>
<dbReference type="Proteomes" id="UP000295416">
    <property type="component" value="Unassembled WGS sequence"/>
</dbReference>
<comment type="similarity">
    <text evidence="1">Belongs to the sulfotransferase 1 family.</text>
</comment>
<dbReference type="InterPro" id="IPR027417">
    <property type="entry name" value="P-loop_NTPase"/>
</dbReference>
<accession>A0A4R2NPN7</accession>